<comment type="cofactor">
    <cofactor evidence="10">
        <name>Mn(2+)</name>
        <dbReference type="ChEBI" id="CHEBI:29035"/>
    </cofactor>
    <text evidence="10">Binds 1 Mn(2+) ion per subunit.</text>
</comment>
<dbReference type="PANTHER" id="PTHR10885:SF0">
    <property type="entry name" value="ISOPENTENYL-DIPHOSPHATE DELTA-ISOMERASE"/>
    <property type="match status" value="1"/>
</dbReference>
<evidence type="ECO:0000256" key="10">
    <source>
        <dbReference type="HAMAP-Rule" id="MF_00202"/>
    </source>
</evidence>
<dbReference type="EMBL" id="JAOWKZ010000002">
    <property type="protein sequence ID" value="MCV2872580.1"/>
    <property type="molecule type" value="Genomic_DNA"/>
</dbReference>
<dbReference type="SUPFAM" id="SSF55811">
    <property type="entry name" value="Nudix"/>
    <property type="match status" value="1"/>
</dbReference>
<keyword evidence="7 10" id="KW-0464">Manganese</keyword>
<evidence type="ECO:0000256" key="4">
    <source>
        <dbReference type="ARBA" id="ARBA00022490"/>
    </source>
</evidence>
<comment type="similarity">
    <text evidence="2 10">Belongs to the IPP isomerase type 1 family.</text>
</comment>
<feature type="binding site" evidence="10">
    <location>
        <position position="67"/>
    </location>
    <ligand>
        <name>Mn(2+)</name>
        <dbReference type="ChEBI" id="CHEBI:29035"/>
    </ligand>
</feature>
<evidence type="ECO:0000256" key="7">
    <source>
        <dbReference type="ARBA" id="ARBA00023211"/>
    </source>
</evidence>
<dbReference type="InterPro" id="IPR000086">
    <property type="entry name" value="NUDIX_hydrolase_dom"/>
</dbReference>
<evidence type="ECO:0000313" key="13">
    <source>
        <dbReference type="Proteomes" id="UP001652564"/>
    </source>
</evidence>
<comment type="subcellular location">
    <subcellularLocation>
        <location evidence="10">Cytoplasm</location>
    </subcellularLocation>
</comment>
<evidence type="ECO:0000256" key="5">
    <source>
        <dbReference type="ARBA" id="ARBA00022723"/>
    </source>
</evidence>
<protein>
    <recommendedName>
        <fullName evidence="3 10">Isopentenyl-diphosphate Delta-isomerase</fullName>
        <shortName evidence="10">IPP isomerase</shortName>
        <ecNumber evidence="3 10">5.3.3.2</ecNumber>
    </recommendedName>
    <alternativeName>
        <fullName evidence="10">IPP:DMAPP isomerase</fullName>
    </alternativeName>
    <alternativeName>
        <fullName evidence="10">Isopentenyl pyrophosphate isomerase</fullName>
    </alternativeName>
</protein>
<dbReference type="Gene3D" id="3.90.79.10">
    <property type="entry name" value="Nucleoside Triphosphate Pyrophosphohydrolase"/>
    <property type="match status" value="1"/>
</dbReference>
<comment type="pathway">
    <text evidence="1 10">Isoprenoid biosynthesis; dimethylallyl diphosphate biosynthesis; dimethylallyl diphosphate from isopentenyl diphosphate: step 1/1.</text>
</comment>
<evidence type="ECO:0000256" key="8">
    <source>
        <dbReference type="ARBA" id="ARBA00023229"/>
    </source>
</evidence>
<name>A0ABT2ZN63_9RHOB</name>
<evidence type="ECO:0000256" key="6">
    <source>
        <dbReference type="ARBA" id="ARBA00022842"/>
    </source>
</evidence>
<dbReference type="EC" id="5.3.3.2" evidence="3 10"/>
<keyword evidence="6 10" id="KW-0460">Magnesium</keyword>
<evidence type="ECO:0000256" key="9">
    <source>
        <dbReference type="ARBA" id="ARBA00023235"/>
    </source>
</evidence>
<evidence type="ECO:0000313" key="12">
    <source>
        <dbReference type="EMBL" id="MCV2872580.1"/>
    </source>
</evidence>
<keyword evidence="8 10" id="KW-0414">Isoprene biosynthesis</keyword>
<sequence>MTASADLIPAWVEGRLAPFDKIGAHLEGLRHKAVSVFLMDGERVLIQRRAMVKYHTPGLWANTCCTHPHWDETAEDCARRRLAEELGIKGVDPVFADQVEYRADVGGGMVEHEVVDIFTAIAPAGLNVAPNPDEVMDVRWVTLSDLISEIAAEPARFTPWLRIYLAEHRARIFGA</sequence>
<dbReference type="NCBIfam" id="TIGR02150">
    <property type="entry name" value="IPP_isom_1"/>
    <property type="match status" value="1"/>
</dbReference>
<keyword evidence="5 10" id="KW-0479">Metal-binding</keyword>
<organism evidence="12 13">
    <name type="scientific">Albidovulum litorale</name>
    <dbReference type="NCBI Taxonomy" id="2984134"/>
    <lineage>
        <taxon>Bacteria</taxon>
        <taxon>Pseudomonadati</taxon>
        <taxon>Pseudomonadota</taxon>
        <taxon>Alphaproteobacteria</taxon>
        <taxon>Rhodobacterales</taxon>
        <taxon>Paracoccaceae</taxon>
        <taxon>Albidovulum</taxon>
    </lineage>
</organism>
<feature type="binding site" evidence="10">
    <location>
        <position position="25"/>
    </location>
    <ligand>
        <name>Mn(2+)</name>
        <dbReference type="ChEBI" id="CHEBI:29035"/>
    </ligand>
</feature>
<dbReference type="InterPro" id="IPR056375">
    <property type="entry name" value="Idi_bact"/>
</dbReference>
<feature type="binding site" evidence="10">
    <location>
        <position position="111"/>
    </location>
    <ligand>
        <name>Mn(2+)</name>
        <dbReference type="ChEBI" id="CHEBI:29035"/>
    </ligand>
</feature>
<feature type="binding site" evidence="10">
    <location>
        <position position="113"/>
    </location>
    <ligand>
        <name>Mn(2+)</name>
        <dbReference type="ChEBI" id="CHEBI:29035"/>
    </ligand>
</feature>
<feature type="binding site" evidence="10">
    <location>
        <position position="31"/>
    </location>
    <ligand>
        <name>Mn(2+)</name>
        <dbReference type="ChEBI" id="CHEBI:29035"/>
    </ligand>
</feature>
<dbReference type="Pfam" id="PF00293">
    <property type="entry name" value="NUDIX"/>
    <property type="match status" value="1"/>
</dbReference>
<gene>
    <name evidence="10 12" type="primary">idi</name>
    <name evidence="12" type="ORF">OEZ71_09740</name>
</gene>
<dbReference type="NCBIfam" id="NF002995">
    <property type="entry name" value="PRK03759.1"/>
    <property type="match status" value="1"/>
</dbReference>
<comment type="function">
    <text evidence="10">Catalyzes the 1,3-allylic rearrangement of the homoallylic substrate isopentenyl (IPP) to its highly electrophilic allylic isomer, dimethylallyl diphosphate (DMAPP).</text>
</comment>
<evidence type="ECO:0000256" key="3">
    <source>
        <dbReference type="ARBA" id="ARBA00012057"/>
    </source>
</evidence>
<keyword evidence="9 10" id="KW-0413">Isomerase</keyword>
<feature type="domain" description="Nudix hydrolase" evidence="11">
    <location>
        <begin position="29"/>
        <end position="163"/>
    </location>
</feature>
<feature type="binding site" evidence="10">
    <location>
        <position position="85"/>
    </location>
    <ligand>
        <name>Mg(2+)</name>
        <dbReference type="ChEBI" id="CHEBI:18420"/>
    </ligand>
</feature>
<proteinExistence type="inferred from homology"/>
<evidence type="ECO:0000259" key="11">
    <source>
        <dbReference type="PROSITE" id="PS51462"/>
    </source>
</evidence>
<evidence type="ECO:0000256" key="1">
    <source>
        <dbReference type="ARBA" id="ARBA00004826"/>
    </source>
</evidence>
<comment type="caution">
    <text evidence="12">The sequence shown here is derived from an EMBL/GenBank/DDBJ whole genome shotgun (WGS) entry which is preliminary data.</text>
</comment>
<dbReference type="InterPro" id="IPR011876">
    <property type="entry name" value="IsopentenylPP_isomerase_typ1"/>
</dbReference>
<dbReference type="PIRSF" id="PIRSF018427">
    <property type="entry name" value="Isopntndiph_ism"/>
    <property type="match status" value="1"/>
</dbReference>
<comment type="catalytic activity">
    <reaction evidence="10">
        <text>isopentenyl diphosphate = dimethylallyl diphosphate</text>
        <dbReference type="Rhea" id="RHEA:23284"/>
        <dbReference type="ChEBI" id="CHEBI:57623"/>
        <dbReference type="ChEBI" id="CHEBI:128769"/>
        <dbReference type="EC" id="5.3.3.2"/>
    </reaction>
</comment>
<comment type="cofactor">
    <cofactor evidence="10">
        <name>Mg(2+)</name>
        <dbReference type="ChEBI" id="CHEBI:18420"/>
    </cofactor>
    <text evidence="10">Binds 1 Mg(2+) ion per subunit. The magnesium ion binds only when substrate is bound.</text>
</comment>
<dbReference type="PROSITE" id="PS51462">
    <property type="entry name" value="NUDIX"/>
    <property type="match status" value="1"/>
</dbReference>
<dbReference type="GO" id="GO:0004452">
    <property type="term" value="F:isopentenyl-diphosphate delta-isomerase activity"/>
    <property type="evidence" value="ECO:0007669"/>
    <property type="project" value="UniProtKB-EC"/>
</dbReference>
<feature type="active site" evidence="10">
    <location>
        <position position="65"/>
    </location>
</feature>
<keyword evidence="13" id="KW-1185">Reference proteome</keyword>
<keyword evidence="4 10" id="KW-0963">Cytoplasm</keyword>
<dbReference type="PANTHER" id="PTHR10885">
    <property type="entry name" value="ISOPENTENYL-DIPHOSPHATE DELTA-ISOMERASE"/>
    <property type="match status" value="1"/>
</dbReference>
<dbReference type="RefSeq" id="WP_263739760.1">
    <property type="nucleotide sequence ID" value="NZ_JAOWKZ010000002.1"/>
</dbReference>
<dbReference type="Proteomes" id="UP001652564">
    <property type="component" value="Unassembled WGS sequence"/>
</dbReference>
<feature type="active site" evidence="10">
    <location>
        <position position="113"/>
    </location>
</feature>
<dbReference type="InterPro" id="IPR015797">
    <property type="entry name" value="NUDIX_hydrolase-like_dom_sf"/>
</dbReference>
<dbReference type="HAMAP" id="MF_00202">
    <property type="entry name" value="Idi"/>
    <property type="match status" value="1"/>
</dbReference>
<dbReference type="CDD" id="cd02885">
    <property type="entry name" value="NUDIX_IPP_Isomerase"/>
    <property type="match status" value="1"/>
</dbReference>
<evidence type="ECO:0000256" key="2">
    <source>
        <dbReference type="ARBA" id="ARBA00007579"/>
    </source>
</evidence>
<reference evidence="12 13" key="1">
    <citation type="submission" date="2022-10" db="EMBL/GenBank/DDBJ databases">
        <title>Defluviimonas sp. nov., isolated from ocean surface sediments.</title>
        <authorList>
            <person name="He W."/>
            <person name="Wang L."/>
            <person name="Zhang D.-F."/>
        </authorList>
    </citation>
    <scope>NUCLEOTIDE SEQUENCE [LARGE SCALE GENOMIC DNA]</scope>
    <source>
        <strain evidence="12 13">WL0050</strain>
    </source>
</reference>
<accession>A0ABT2ZN63</accession>